<dbReference type="GO" id="GO:0032483">
    <property type="term" value="P:regulation of Rab protein signal transduction"/>
    <property type="evidence" value="ECO:0007669"/>
    <property type="project" value="TreeGrafter"/>
</dbReference>
<dbReference type="SMART" id="SM00800">
    <property type="entry name" value="uDENN"/>
    <property type="match status" value="1"/>
</dbReference>
<dbReference type="Gene3D" id="3.30.450.200">
    <property type="match status" value="1"/>
</dbReference>
<dbReference type="PANTHER" id="PTHR12296:SF16">
    <property type="entry name" value="C-MYC PROMOTER-BINDING PROTEIN"/>
    <property type="match status" value="1"/>
</dbReference>
<dbReference type="InterPro" id="IPR037516">
    <property type="entry name" value="Tripartite_DENN"/>
</dbReference>
<keyword evidence="3" id="KW-0963">Cytoplasm</keyword>
<feature type="compositionally biased region" description="Acidic residues" evidence="5">
    <location>
        <begin position="1072"/>
        <end position="1083"/>
    </location>
</feature>
<feature type="region of interest" description="Disordered" evidence="5">
    <location>
        <begin position="1063"/>
        <end position="1083"/>
    </location>
</feature>
<name>A0A8C9T669_SCLFO</name>
<dbReference type="OrthoDB" id="74314at2759"/>
<keyword evidence="4" id="KW-0344">Guanine-nucleotide releasing factor</keyword>
<dbReference type="FunFam" id="3.30.450.200:FF:000004">
    <property type="entry name" value="SET binding factor 2"/>
    <property type="match status" value="1"/>
</dbReference>
<feature type="region of interest" description="Disordered" evidence="5">
    <location>
        <begin position="1732"/>
        <end position="1759"/>
    </location>
</feature>
<keyword evidence="10" id="KW-1185">Reference proteome</keyword>
<evidence type="ECO:0000259" key="8">
    <source>
        <dbReference type="PROSITE" id="PS51339"/>
    </source>
</evidence>
<dbReference type="Pfam" id="PF02893">
    <property type="entry name" value="GRAM"/>
    <property type="match status" value="1"/>
</dbReference>
<dbReference type="SMART" id="SM00233">
    <property type="entry name" value="PH"/>
    <property type="match status" value="1"/>
</dbReference>
<dbReference type="Pfam" id="PF02141">
    <property type="entry name" value="DENN"/>
    <property type="match status" value="1"/>
</dbReference>
<dbReference type="Proteomes" id="UP000694397">
    <property type="component" value="Chromosome 5"/>
</dbReference>
<dbReference type="GeneTree" id="ENSGT00940000155263"/>
<evidence type="ECO:0000256" key="5">
    <source>
        <dbReference type="SAM" id="MobiDB-lite"/>
    </source>
</evidence>
<feature type="domain" description="UDENN" evidence="7">
    <location>
        <begin position="6"/>
        <end position="431"/>
    </location>
</feature>
<dbReference type="InterPro" id="IPR005113">
    <property type="entry name" value="uDENN_dom"/>
</dbReference>
<dbReference type="PROSITE" id="PS50211">
    <property type="entry name" value="DENN"/>
    <property type="match status" value="1"/>
</dbReference>
<dbReference type="Gene3D" id="3.40.50.11500">
    <property type="match status" value="1"/>
</dbReference>
<dbReference type="InterPro" id="IPR010569">
    <property type="entry name" value="Myotubularin-like_Pase_dom"/>
</dbReference>
<dbReference type="InterPro" id="IPR029021">
    <property type="entry name" value="Prot-tyrosine_phosphatase-like"/>
</dbReference>
<dbReference type="InterPro" id="IPR004182">
    <property type="entry name" value="GRAM"/>
</dbReference>
<evidence type="ECO:0000256" key="4">
    <source>
        <dbReference type="ARBA" id="ARBA00022658"/>
    </source>
</evidence>
<dbReference type="FunFam" id="3.40.50.11500:FF:000006">
    <property type="entry name" value="SET binding factor 2"/>
    <property type="match status" value="1"/>
</dbReference>
<dbReference type="Gene3D" id="2.30.29.30">
    <property type="entry name" value="Pleckstrin-homology domain (PH domain)/Phosphotyrosine-binding domain (PTB)"/>
    <property type="match status" value="1"/>
</dbReference>
<dbReference type="Pfam" id="PF06602">
    <property type="entry name" value="Myotub-related"/>
    <property type="match status" value="1"/>
</dbReference>
<dbReference type="CDD" id="cd01235">
    <property type="entry name" value="PH_Sbf1_hMTMR5"/>
    <property type="match status" value="1"/>
</dbReference>
<feature type="domain" description="PH" evidence="6">
    <location>
        <begin position="1766"/>
        <end position="1870"/>
    </location>
</feature>
<dbReference type="InterPro" id="IPR043153">
    <property type="entry name" value="DENN_C"/>
</dbReference>
<comment type="subcellular location">
    <subcellularLocation>
        <location evidence="1">Cytoplasm</location>
    </subcellularLocation>
</comment>
<evidence type="ECO:0000259" key="6">
    <source>
        <dbReference type="PROSITE" id="PS50003"/>
    </source>
</evidence>
<reference evidence="9" key="2">
    <citation type="submission" date="2025-08" db="UniProtKB">
        <authorList>
            <consortium name="Ensembl"/>
        </authorList>
    </citation>
    <scope>IDENTIFICATION</scope>
</reference>
<evidence type="ECO:0000256" key="3">
    <source>
        <dbReference type="ARBA" id="ARBA00022490"/>
    </source>
</evidence>
<dbReference type="CDD" id="cd13340">
    <property type="entry name" value="PH-GRAM_MTMR5"/>
    <property type="match status" value="1"/>
</dbReference>
<dbReference type="SUPFAM" id="SSF50729">
    <property type="entry name" value="PH domain-like"/>
    <property type="match status" value="2"/>
</dbReference>
<reference evidence="9 10" key="1">
    <citation type="submission" date="2019-04" db="EMBL/GenBank/DDBJ databases">
        <authorList>
            <consortium name="Wellcome Sanger Institute Data Sharing"/>
        </authorList>
    </citation>
    <scope>NUCLEOTIDE SEQUENCE [LARGE SCALE GENOMIC DNA]</scope>
</reference>
<evidence type="ECO:0000259" key="7">
    <source>
        <dbReference type="PROSITE" id="PS50211"/>
    </source>
</evidence>
<sequence>MARLADYFVVVGYDLDKRGGSDGQGRILQRFPEKDWEDNPFPQGIELFCQPSGWQLVPERLPPSYFVAVLTDINSERHYCACFTFWEEVDSTQKSLHSEVDEDDDSGSAQPEQLFAPRSLVLVSRLDHSEVFRNCLGLIYTVHIDGVNVPLETLIGNLLTCLIPIAGGSQEEESVRTITLGAGDRQVIQTPISDSLPVSSCSVAVLFRQLGIINVLYLFCAALTEHKILFLSSSYQRLSDACRALLAIMFPLKYSFTYVPILPGKLLEVLSTPTPFIIGVNSFFRSETQELLDVVIADLDGGTVTIPECVHISLLPDPLLHQTQTALSMVLDPELEVADHAFPPASTQPSTLKIQDKEIRAVFLLLFAHLFRGYRWCLHIIRIHPEPVIRFHKAAFLGKRALSEDDFLMKVLDGMAFAGFVSERGPPYRPIDLFDELVGNEVERIRLEEGDNHKMMNHVKELAEQLFKNENPYPAVAMHKVQRPKESSHLQSRHTSFPHLDEVTVQLFIDHAAAKQKTAPPIVKAEMKRMVPSGPPLGDAVDRNGSVLANSARRLEVVRNCITYIFENKMLEAKKLMPAVLRALKGRAARLCLTQELNLHVLQNRAVLDDQQFDYVVRMMNCTLQDCSHMDEHGIAAALLPLVTAFCRKLGAGITQFAYSCVQEHMVWTNMQFWEAMFYSDVQNHIRALYLEVSENEQPSSVRNARVQHGALEIASEQRRLWPTLSKDKQQELVQKEESTVFSQAIHYANRMSYLLLPLDTSKNRLLRGSALGDVESVSNSYVTNSIAGSMAESYDTESGFEDAESSDVANSVVRFINRFVDKVCNESGVTNEHLKALHAMIPDIVQMHIETLDAVHRESKRLPPIQKPKLLRPTLLLGEELMMEGMRVHLMPDGREETSGALGGPPLLPAEGAIFLTTYRLIFKGTPIDPLVGEQVVTRSFPVASLIKEKKISVNLPMDQFIQEGLQLRSSTFQLMKIAFDEEVASDLAELFRKHMHKLRYPQHVHGTFAFTVGQSAKMAVEQKGKDKNPSLKTLSKNLVKSAKKTIGRQYVTRKKYTPPTWEQRSSLQSEMDEDEISVSEEVDQTSLTLSSTIKSSDRQTMSSVVERACCRDYQRLGLGTLSNSLTRSKNEPFRISTVNRMYTVCRSYPGLLIVPQSIPDSTIQRISRCYRQSRFPVVCWRSSRTKAVLLRSGGLHGKGVVGFFKSPNAPSAGSSQADSTSLEQEKYLQAVVSSMPSYSDTGARNTLSGFTSAHMSSSDSTDKLRQPKIGALMKQVMGSREDVPGTFSRGGKWGSIRGTGRLSTYNADVGNRLSGKESPQANGGPSETHFLRPQRAYLYIIGDKSQLKGAKQDSFQQWEVVPIEVFDVRQVKASFKKLMKACMPSSVVVDPDTTFYRCLQESEWMCLLHKVLQVSVLVVELLDSGSSIMVSLEDGWDITTQVVSLVQLLSDPYYRTFDGFRLLVEKEWLSFGHRFSHRGAQTLASQNSGFTPVFLQFLDCVHQIHLQFPMEFEFSQYYLKFLAYHYVSNRFRTFLLDSDYERIELGVMYEEKGEKKSQQVKSVWDYIDRLNKKTPIFFNFMFAPEDGEVLKPYSYISNLKVWDFYTEETLSEGPSYDWELVQGKQEQTEEGDRPDTAAPTSQRRIVWPCYDRRSKVVPDAITKLLQELQGLEMELGQVSEKWKDTWDKIKATQRSESKLESRVSEPLITVLHERVYLKDSMVGSAINLSLDSEGSSSSAPTGGMSGRPSTSTLYSQFQSTESENRSFEGILYKKGALLKPWKQRWFVLDKTKHQLRYYETRQDKECKGVIDLAEVESVVPGTPTIGAPKNIDEKAFFDLKTTKRVYNFCAQDSGNAQLWMDNVQSCLSDA</sequence>
<organism evidence="9 10">
    <name type="scientific">Scleropages formosus</name>
    <name type="common">Asian bonytongue</name>
    <name type="synonym">Osteoglossum formosum</name>
    <dbReference type="NCBI Taxonomy" id="113540"/>
    <lineage>
        <taxon>Eukaryota</taxon>
        <taxon>Metazoa</taxon>
        <taxon>Chordata</taxon>
        <taxon>Craniata</taxon>
        <taxon>Vertebrata</taxon>
        <taxon>Euteleostomi</taxon>
        <taxon>Actinopterygii</taxon>
        <taxon>Neopterygii</taxon>
        <taxon>Teleostei</taxon>
        <taxon>Osteoglossocephala</taxon>
        <taxon>Osteoglossomorpha</taxon>
        <taxon>Osteoglossiformes</taxon>
        <taxon>Osteoglossidae</taxon>
        <taxon>Scleropages</taxon>
    </lineage>
</organism>
<dbReference type="InterPro" id="IPR051696">
    <property type="entry name" value="DENN_Domain_GEFs"/>
</dbReference>
<dbReference type="InterPro" id="IPR001194">
    <property type="entry name" value="cDENN_dom"/>
</dbReference>
<reference evidence="9" key="3">
    <citation type="submission" date="2025-09" db="UniProtKB">
        <authorList>
            <consortium name="Ensembl"/>
        </authorList>
    </citation>
    <scope>IDENTIFICATION</scope>
</reference>
<dbReference type="InterPro" id="IPR011993">
    <property type="entry name" value="PH-like_dom_sf"/>
</dbReference>
<dbReference type="Ensembl" id="ENSSFOT00015072480.1">
    <property type="protein sequence ID" value="ENSSFOP00015043714.1"/>
    <property type="gene ID" value="ENSSFOG00015007411.2"/>
</dbReference>
<dbReference type="SMART" id="SM00568">
    <property type="entry name" value="GRAM"/>
    <property type="match status" value="1"/>
</dbReference>
<dbReference type="InterPro" id="IPR001849">
    <property type="entry name" value="PH_domain"/>
</dbReference>
<dbReference type="PROSITE" id="PS51339">
    <property type="entry name" value="PPASE_MYOTUBULARIN"/>
    <property type="match status" value="1"/>
</dbReference>
<dbReference type="Pfam" id="PF12335">
    <property type="entry name" value="SBF2"/>
    <property type="match status" value="1"/>
</dbReference>
<evidence type="ECO:0000313" key="9">
    <source>
        <dbReference type="Ensembl" id="ENSSFOP00015043714.1"/>
    </source>
</evidence>
<dbReference type="SMART" id="SM00799">
    <property type="entry name" value="DENN"/>
    <property type="match status" value="1"/>
</dbReference>
<proteinExistence type="inferred from homology"/>
<dbReference type="GO" id="GO:0005085">
    <property type="term" value="F:guanyl-nucleotide exchange factor activity"/>
    <property type="evidence" value="ECO:0007669"/>
    <property type="project" value="UniProtKB-KW"/>
</dbReference>
<dbReference type="FunFam" id="2.30.29.30:FF:000093">
    <property type="entry name" value="SET binding factor 2"/>
    <property type="match status" value="1"/>
</dbReference>
<feature type="compositionally biased region" description="Polar residues" evidence="5">
    <location>
        <begin position="1749"/>
        <end position="1759"/>
    </location>
</feature>
<dbReference type="PANTHER" id="PTHR12296">
    <property type="entry name" value="DENN DOMAIN-CONTAINING PROTEIN 4"/>
    <property type="match status" value="1"/>
</dbReference>
<dbReference type="GO" id="GO:0031410">
    <property type="term" value="C:cytoplasmic vesicle"/>
    <property type="evidence" value="ECO:0007669"/>
    <property type="project" value="TreeGrafter"/>
</dbReference>
<dbReference type="InterPro" id="IPR005112">
    <property type="entry name" value="dDENN_dom"/>
</dbReference>
<evidence type="ECO:0000313" key="10">
    <source>
        <dbReference type="Proteomes" id="UP000694397"/>
    </source>
</evidence>
<evidence type="ECO:0000256" key="2">
    <source>
        <dbReference type="ARBA" id="ARBA00007471"/>
    </source>
</evidence>
<accession>A0A8C9T669</accession>
<protein>
    <submittedName>
        <fullName evidence="9">SET binding factor 1</fullName>
    </submittedName>
</protein>
<dbReference type="InterPro" id="IPR022096">
    <property type="entry name" value="SBF1/SBF2"/>
</dbReference>
<dbReference type="Pfam" id="PF03456">
    <property type="entry name" value="uDENN"/>
    <property type="match status" value="1"/>
</dbReference>
<gene>
    <name evidence="9" type="primary">SBF1</name>
    <name evidence="9" type="synonym">sbf1</name>
</gene>
<evidence type="ECO:0000256" key="1">
    <source>
        <dbReference type="ARBA" id="ARBA00004496"/>
    </source>
</evidence>
<dbReference type="PROSITE" id="PS50003">
    <property type="entry name" value="PH_DOMAIN"/>
    <property type="match status" value="1"/>
</dbReference>
<dbReference type="SUPFAM" id="SSF52799">
    <property type="entry name" value="(Phosphotyrosine protein) phosphatases II"/>
    <property type="match status" value="1"/>
</dbReference>
<comment type="similarity">
    <text evidence="2">Belongs to the protein-tyrosine phosphatase family. Non-receptor class myotubularin subfamily.</text>
</comment>
<feature type="domain" description="Myotubularin phosphatase" evidence="8">
    <location>
        <begin position="1105"/>
        <end position="1608"/>
    </location>
</feature>
<dbReference type="SMART" id="SM00801">
    <property type="entry name" value="dDENN"/>
    <property type="match status" value="1"/>
</dbReference>
<dbReference type="Pfam" id="PF00169">
    <property type="entry name" value="PH"/>
    <property type="match status" value="1"/>
</dbReference>